<name>A0AAU9SD77_THLAR</name>
<dbReference type="AlphaFoldDB" id="A0AAU9SD77"/>
<reference evidence="1 2" key="1">
    <citation type="submission" date="2022-03" db="EMBL/GenBank/DDBJ databases">
        <authorList>
            <person name="Nunn A."/>
            <person name="Chopra R."/>
            <person name="Nunn A."/>
            <person name="Contreras Garrido A."/>
        </authorList>
    </citation>
    <scope>NUCLEOTIDE SEQUENCE [LARGE SCALE GENOMIC DNA]</scope>
</reference>
<sequence length="83" mass="9792">MKMHLEMLYCSDVQLKALHSHLKVWYWKSLSLRMGRSAPIFSICKALGCFKINCFEVNRRSCKPRPMKLQYLVQDPDPRAFIS</sequence>
<evidence type="ECO:0000313" key="2">
    <source>
        <dbReference type="Proteomes" id="UP000836841"/>
    </source>
</evidence>
<evidence type="ECO:0000313" key="1">
    <source>
        <dbReference type="EMBL" id="CAH2060298.1"/>
    </source>
</evidence>
<accession>A0AAU9SD77</accession>
<gene>
    <name evidence="1" type="ORF">TAV2_LOCUS14682</name>
</gene>
<dbReference type="EMBL" id="OU466860">
    <property type="protein sequence ID" value="CAH2060298.1"/>
    <property type="molecule type" value="Genomic_DNA"/>
</dbReference>
<organism evidence="1 2">
    <name type="scientific">Thlaspi arvense</name>
    <name type="common">Field penny-cress</name>
    <dbReference type="NCBI Taxonomy" id="13288"/>
    <lineage>
        <taxon>Eukaryota</taxon>
        <taxon>Viridiplantae</taxon>
        <taxon>Streptophyta</taxon>
        <taxon>Embryophyta</taxon>
        <taxon>Tracheophyta</taxon>
        <taxon>Spermatophyta</taxon>
        <taxon>Magnoliopsida</taxon>
        <taxon>eudicotyledons</taxon>
        <taxon>Gunneridae</taxon>
        <taxon>Pentapetalae</taxon>
        <taxon>rosids</taxon>
        <taxon>malvids</taxon>
        <taxon>Brassicales</taxon>
        <taxon>Brassicaceae</taxon>
        <taxon>Thlaspideae</taxon>
        <taxon>Thlaspi</taxon>
    </lineage>
</organism>
<dbReference type="Proteomes" id="UP000836841">
    <property type="component" value="Chromosome 4"/>
</dbReference>
<keyword evidence="2" id="KW-1185">Reference proteome</keyword>
<protein>
    <submittedName>
        <fullName evidence="1">Uncharacterized protein</fullName>
    </submittedName>
</protein>
<proteinExistence type="predicted"/>